<gene>
    <name evidence="5" type="ORF">IAA53_10850</name>
</gene>
<dbReference type="EMBL" id="DVHE01000087">
    <property type="protein sequence ID" value="HIR51751.1"/>
    <property type="molecule type" value="Genomic_DNA"/>
</dbReference>
<dbReference type="InterPro" id="IPR018062">
    <property type="entry name" value="HTH_AraC-typ_CS"/>
</dbReference>
<reference evidence="5" key="1">
    <citation type="submission" date="2020-10" db="EMBL/GenBank/DDBJ databases">
        <authorList>
            <person name="Gilroy R."/>
        </authorList>
    </citation>
    <scope>NUCLEOTIDE SEQUENCE</scope>
    <source>
        <strain evidence="5">ChiBcec15-4380</strain>
    </source>
</reference>
<dbReference type="AlphaFoldDB" id="A0A9D1DJG9"/>
<feature type="domain" description="HTH araC/xylS-type" evidence="4">
    <location>
        <begin position="307"/>
        <end position="405"/>
    </location>
</feature>
<dbReference type="Pfam" id="PF12833">
    <property type="entry name" value="HTH_18"/>
    <property type="match status" value="1"/>
</dbReference>
<dbReference type="Pfam" id="PF10114">
    <property type="entry name" value="PocR"/>
    <property type="match status" value="1"/>
</dbReference>
<dbReference type="Gene3D" id="1.10.10.60">
    <property type="entry name" value="Homeodomain-like"/>
    <property type="match status" value="2"/>
</dbReference>
<organism evidence="5 6">
    <name type="scientific">Candidatus Avoscillospira avicola</name>
    <dbReference type="NCBI Taxonomy" id="2840706"/>
    <lineage>
        <taxon>Bacteria</taxon>
        <taxon>Bacillati</taxon>
        <taxon>Bacillota</taxon>
        <taxon>Clostridia</taxon>
        <taxon>Eubacteriales</taxon>
        <taxon>Oscillospiraceae</taxon>
        <taxon>Oscillospiraceae incertae sedis</taxon>
        <taxon>Candidatus Avoscillospira</taxon>
    </lineage>
</organism>
<evidence type="ECO:0000256" key="2">
    <source>
        <dbReference type="ARBA" id="ARBA00023125"/>
    </source>
</evidence>
<dbReference type="PANTHER" id="PTHR43280">
    <property type="entry name" value="ARAC-FAMILY TRANSCRIPTIONAL REGULATOR"/>
    <property type="match status" value="1"/>
</dbReference>
<proteinExistence type="predicted"/>
<keyword evidence="1" id="KW-0805">Transcription regulation</keyword>
<dbReference type="PROSITE" id="PS00041">
    <property type="entry name" value="HTH_ARAC_FAMILY_1"/>
    <property type="match status" value="1"/>
</dbReference>
<dbReference type="SUPFAM" id="SSF46689">
    <property type="entry name" value="Homeodomain-like"/>
    <property type="match status" value="2"/>
</dbReference>
<name>A0A9D1DJG9_9FIRM</name>
<keyword evidence="3" id="KW-0804">Transcription</keyword>
<comment type="caution">
    <text evidence="5">The sequence shown here is derived from an EMBL/GenBank/DDBJ whole genome shotgun (WGS) entry which is preliminary data.</text>
</comment>
<evidence type="ECO:0000313" key="6">
    <source>
        <dbReference type="Proteomes" id="UP000824239"/>
    </source>
</evidence>
<evidence type="ECO:0000259" key="4">
    <source>
        <dbReference type="PROSITE" id="PS01124"/>
    </source>
</evidence>
<dbReference type="Proteomes" id="UP000824239">
    <property type="component" value="Unassembled WGS sequence"/>
</dbReference>
<sequence>MKTCARSFAVASGVGCTVSNAKGEILYESGYGCASCGICRAAGRRPEDCTEAHNYGMTEAVRFGGKYVYCCPMGLTCFVSPIFSEEMIEAKITVGPFLMVDASDYLYFDGREQLHLEQDALSQVAQELAHVPVIDADRVTELSNLLFMAVGFINNVSDANRMLARQGSVTMQGQITAYILQLKHEHAASAPYPLETEEAFLSAVRQVDRDSANRLLNELLGYIFFSTGGELSKVKTLIYDLLVLLCRCAIRSGADQEKTMAANHRYYQEINQIQDFDRLCQWMTQVVNTTMDSIFDFGNVRHAGLVHRSVQYIHANYAQHLTLESMAQQVYLSPTYFGRIFKEGTGESFTAYLTRVRIQRSKELLCYESFRLTDIAQLVGFEDQSYFSRVFKRMEGVSPRRYRELNSKKGTEKNCSNML</sequence>
<dbReference type="InterPro" id="IPR018060">
    <property type="entry name" value="HTH_AraC"/>
</dbReference>
<evidence type="ECO:0000313" key="5">
    <source>
        <dbReference type="EMBL" id="HIR51751.1"/>
    </source>
</evidence>
<evidence type="ECO:0000256" key="3">
    <source>
        <dbReference type="ARBA" id="ARBA00023163"/>
    </source>
</evidence>
<dbReference type="PRINTS" id="PR00032">
    <property type="entry name" value="HTHARAC"/>
</dbReference>
<evidence type="ECO:0000256" key="1">
    <source>
        <dbReference type="ARBA" id="ARBA00023015"/>
    </source>
</evidence>
<protein>
    <submittedName>
        <fullName evidence="5">PocR ligand-binding domain-containing protein</fullName>
    </submittedName>
</protein>
<accession>A0A9D1DJG9</accession>
<dbReference type="GO" id="GO:0043565">
    <property type="term" value="F:sequence-specific DNA binding"/>
    <property type="evidence" value="ECO:0007669"/>
    <property type="project" value="InterPro"/>
</dbReference>
<dbReference type="InterPro" id="IPR009057">
    <property type="entry name" value="Homeodomain-like_sf"/>
</dbReference>
<dbReference type="InterPro" id="IPR018771">
    <property type="entry name" value="PocR_dom"/>
</dbReference>
<dbReference type="SMART" id="SM00342">
    <property type="entry name" value="HTH_ARAC"/>
    <property type="match status" value="1"/>
</dbReference>
<dbReference type="InterPro" id="IPR020449">
    <property type="entry name" value="Tscrpt_reg_AraC-type_HTH"/>
</dbReference>
<dbReference type="PROSITE" id="PS01124">
    <property type="entry name" value="HTH_ARAC_FAMILY_2"/>
    <property type="match status" value="1"/>
</dbReference>
<dbReference type="GO" id="GO:0003700">
    <property type="term" value="F:DNA-binding transcription factor activity"/>
    <property type="evidence" value="ECO:0007669"/>
    <property type="project" value="InterPro"/>
</dbReference>
<dbReference type="PANTHER" id="PTHR43280:SF28">
    <property type="entry name" value="HTH-TYPE TRANSCRIPTIONAL ACTIVATOR RHAS"/>
    <property type="match status" value="1"/>
</dbReference>
<keyword evidence="2" id="KW-0238">DNA-binding</keyword>
<reference evidence="5" key="2">
    <citation type="journal article" date="2021" name="PeerJ">
        <title>Extensive microbial diversity within the chicken gut microbiome revealed by metagenomics and culture.</title>
        <authorList>
            <person name="Gilroy R."/>
            <person name="Ravi A."/>
            <person name="Getino M."/>
            <person name="Pursley I."/>
            <person name="Horton D.L."/>
            <person name="Alikhan N.F."/>
            <person name="Baker D."/>
            <person name="Gharbi K."/>
            <person name="Hall N."/>
            <person name="Watson M."/>
            <person name="Adriaenssens E.M."/>
            <person name="Foster-Nyarko E."/>
            <person name="Jarju S."/>
            <person name="Secka A."/>
            <person name="Antonio M."/>
            <person name="Oren A."/>
            <person name="Chaudhuri R.R."/>
            <person name="La Ragione R."/>
            <person name="Hildebrand F."/>
            <person name="Pallen M.J."/>
        </authorList>
    </citation>
    <scope>NUCLEOTIDE SEQUENCE</scope>
    <source>
        <strain evidence="5">ChiBcec15-4380</strain>
    </source>
</reference>